<dbReference type="InterPro" id="IPR003959">
    <property type="entry name" value="ATPase_AAA_core"/>
</dbReference>
<dbReference type="SUPFAM" id="SSF140990">
    <property type="entry name" value="FtsH protease domain-like"/>
    <property type="match status" value="1"/>
</dbReference>
<dbReference type="PANTHER" id="PTHR23076:SF97">
    <property type="entry name" value="ATP-DEPENDENT ZINC METALLOPROTEASE YME1L1"/>
    <property type="match status" value="1"/>
</dbReference>
<protein>
    <submittedName>
        <fullName evidence="5">ATP-dependent Zn protease</fullName>
    </submittedName>
</protein>
<evidence type="ECO:0000256" key="2">
    <source>
        <dbReference type="SAM" id="MobiDB-lite"/>
    </source>
</evidence>
<keyword evidence="1" id="KW-0067">ATP-binding</keyword>
<keyword evidence="5" id="KW-0645">Protease</keyword>
<dbReference type="InterPro" id="IPR027417">
    <property type="entry name" value="P-loop_NTPase"/>
</dbReference>
<proteinExistence type="inferred from homology"/>
<dbReference type="Pfam" id="PF00004">
    <property type="entry name" value="AAA"/>
    <property type="match status" value="1"/>
</dbReference>
<comment type="similarity">
    <text evidence="1">Belongs to the AAA ATPase family.</text>
</comment>
<accession>A0A7W6NDJ3</accession>
<gene>
    <name evidence="5" type="ORF">GGR20_003749</name>
</gene>
<evidence type="ECO:0000313" key="6">
    <source>
        <dbReference type="Proteomes" id="UP000547011"/>
    </source>
</evidence>
<evidence type="ECO:0000259" key="3">
    <source>
        <dbReference type="Pfam" id="PF00004"/>
    </source>
</evidence>
<evidence type="ECO:0000259" key="4">
    <source>
        <dbReference type="Pfam" id="PF01434"/>
    </source>
</evidence>
<dbReference type="GO" id="GO:0005524">
    <property type="term" value="F:ATP binding"/>
    <property type="evidence" value="ECO:0007669"/>
    <property type="project" value="UniProtKB-KW"/>
</dbReference>
<dbReference type="PANTHER" id="PTHR23076">
    <property type="entry name" value="METALLOPROTEASE M41 FTSH"/>
    <property type="match status" value="1"/>
</dbReference>
<dbReference type="GO" id="GO:0004176">
    <property type="term" value="F:ATP-dependent peptidase activity"/>
    <property type="evidence" value="ECO:0007669"/>
    <property type="project" value="InterPro"/>
</dbReference>
<dbReference type="Gene3D" id="1.10.8.60">
    <property type="match status" value="1"/>
</dbReference>
<feature type="domain" description="ATPase AAA-type core" evidence="3">
    <location>
        <begin position="1"/>
        <end position="124"/>
    </location>
</feature>
<evidence type="ECO:0000313" key="5">
    <source>
        <dbReference type="EMBL" id="MBB4054073.1"/>
    </source>
</evidence>
<comment type="caution">
    <text evidence="5">The sequence shown here is derived from an EMBL/GenBank/DDBJ whole genome shotgun (WGS) entry which is preliminary data.</text>
</comment>
<dbReference type="SUPFAM" id="SSF52540">
    <property type="entry name" value="P-loop containing nucleoside triphosphate hydrolases"/>
    <property type="match status" value="1"/>
</dbReference>
<evidence type="ECO:0000256" key="1">
    <source>
        <dbReference type="RuleBase" id="RU003651"/>
    </source>
</evidence>
<reference evidence="5 6" key="1">
    <citation type="submission" date="2020-08" db="EMBL/GenBank/DDBJ databases">
        <title>Genomic Encyclopedia of Type Strains, Phase IV (KMG-IV): sequencing the most valuable type-strain genomes for metagenomic binning, comparative biology and taxonomic classification.</title>
        <authorList>
            <person name="Goeker M."/>
        </authorList>
    </citation>
    <scope>NUCLEOTIDE SEQUENCE [LARGE SCALE GENOMIC DNA]</scope>
    <source>
        <strain evidence="5 6">DSM 23447</strain>
    </source>
</reference>
<dbReference type="GO" id="GO:0005886">
    <property type="term" value="C:plasma membrane"/>
    <property type="evidence" value="ECO:0007669"/>
    <property type="project" value="TreeGrafter"/>
</dbReference>
<dbReference type="GO" id="GO:0030163">
    <property type="term" value="P:protein catabolic process"/>
    <property type="evidence" value="ECO:0007669"/>
    <property type="project" value="TreeGrafter"/>
</dbReference>
<dbReference type="PROSITE" id="PS00674">
    <property type="entry name" value="AAA"/>
    <property type="match status" value="1"/>
</dbReference>
<sequence>MLAQSLAATSGWSFVSSSVGQWFTVGDGALGAASRNLTGFIDEAIASAPTVAFLDELDALPSRATMDARGRDFWTPLVTLFLTEIDRLRASGKAVLLLGATNFYDRLDAALVRPGRLQQRIFVGPPETRDELSDLFRFHLGTDAQRIDVASLMNLTLGATPAAVEGWVREARATARGQNRAMSLDDLIAQILPKDNRTPEDVRTIALHEAGHAFVAHRLGLKVQWVSIMQSGEVGGVVASALPTIAPTLGDVRDQVTVALAGRAADICFGRGANTGASVDLEQATRLLIDAHERQGLFGTLLYGPALTIRPSPATISAVASDLDALLARAMQMLERERDLVLALTDRLIKSRVLSGEEVAKFLSRKPTCARTEAGTAAVPGTGASPPRHTSRTTTASPA</sequence>
<feature type="region of interest" description="Disordered" evidence="2">
    <location>
        <begin position="371"/>
        <end position="399"/>
    </location>
</feature>
<keyword evidence="6" id="KW-1185">Reference proteome</keyword>
<dbReference type="Pfam" id="PF01434">
    <property type="entry name" value="Peptidase_M41"/>
    <property type="match status" value="1"/>
</dbReference>
<dbReference type="InterPro" id="IPR037219">
    <property type="entry name" value="Peptidase_M41-like"/>
</dbReference>
<name>A0A7W6NDJ3_9HYPH</name>
<dbReference type="GO" id="GO:0016887">
    <property type="term" value="F:ATP hydrolysis activity"/>
    <property type="evidence" value="ECO:0007669"/>
    <property type="project" value="InterPro"/>
</dbReference>
<dbReference type="Gene3D" id="1.20.58.760">
    <property type="entry name" value="Peptidase M41"/>
    <property type="match status" value="1"/>
</dbReference>
<dbReference type="EMBL" id="JACIEW010000023">
    <property type="protein sequence ID" value="MBB4054073.1"/>
    <property type="molecule type" value="Genomic_DNA"/>
</dbReference>
<dbReference type="GO" id="GO:0006508">
    <property type="term" value="P:proteolysis"/>
    <property type="evidence" value="ECO:0007669"/>
    <property type="project" value="UniProtKB-KW"/>
</dbReference>
<keyword evidence="1" id="KW-0547">Nucleotide-binding</keyword>
<organism evidence="5 6">
    <name type="scientific">Devosia subaequoris</name>
    <dbReference type="NCBI Taxonomy" id="395930"/>
    <lineage>
        <taxon>Bacteria</taxon>
        <taxon>Pseudomonadati</taxon>
        <taxon>Pseudomonadota</taxon>
        <taxon>Alphaproteobacteria</taxon>
        <taxon>Hyphomicrobiales</taxon>
        <taxon>Devosiaceae</taxon>
        <taxon>Devosia</taxon>
    </lineage>
</organism>
<dbReference type="InterPro" id="IPR003960">
    <property type="entry name" value="ATPase_AAA_CS"/>
</dbReference>
<dbReference type="Gene3D" id="3.40.50.300">
    <property type="entry name" value="P-loop containing nucleotide triphosphate hydrolases"/>
    <property type="match status" value="1"/>
</dbReference>
<dbReference type="Proteomes" id="UP000547011">
    <property type="component" value="Unassembled WGS sequence"/>
</dbReference>
<dbReference type="AlphaFoldDB" id="A0A7W6NDJ3"/>
<dbReference type="GO" id="GO:0004222">
    <property type="term" value="F:metalloendopeptidase activity"/>
    <property type="evidence" value="ECO:0007669"/>
    <property type="project" value="InterPro"/>
</dbReference>
<feature type="domain" description="Peptidase M41" evidence="4">
    <location>
        <begin position="200"/>
        <end position="288"/>
    </location>
</feature>
<keyword evidence="5" id="KW-0378">Hydrolase</keyword>
<dbReference type="InterPro" id="IPR000642">
    <property type="entry name" value="Peptidase_M41"/>
</dbReference>